<feature type="binding site" evidence="15">
    <location>
        <position position="19"/>
    </location>
    <ligand>
        <name>Mg(2+)</name>
        <dbReference type="ChEBI" id="CHEBI:18420"/>
        <label>2</label>
    </ligand>
</feature>
<keyword evidence="4" id="KW-1003">Cell membrane</keyword>
<evidence type="ECO:0000256" key="7">
    <source>
        <dbReference type="ARBA" id="ARBA00022741"/>
    </source>
</evidence>
<feature type="transmembrane region" description="Helical" evidence="16">
    <location>
        <begin position="509"/>
        <end position="527"/>
    </location>
</feature>
<proteinExistence type="inferred from homology"/>
<feature type="binding site" evidence="15">
    <location>
        <position position="22"/>
    </location>
    <ligand>
        <name>Mg(2+)</name>
        <dbReference type="ChEBI" id="CHEBI:18420"/>
        <label>1</label>
    </ligand>
</feature>
<keyword evidence="9 16" id="KW-0408">Iron</keyword>
<comment type="function">
    <text evidence="1 16">Probable transporter of a GTP-driven Fe(2+) uptake system.</text>
</comment>
<evidence type="ECO:0000256" key="13">
    <source>
        <dbReference type="NCBIfam" id="TIGR00437"/>
    </source>
</evidence>
<evidence type="ECO:0000313" key="18">
    <source>
        <dbReference type="EMBL" id="KRL56874.1"/>
    </source>
</evidence>
<feature type="transmembrane region" description="Helical" evidence="16">
    <location>
        <begin position="419"/>
        <end position="445"/>
    </location>
</feature>
<feature type="domain" description="FeoB-type G" evidence="17">
    <location>
        <begin position="1"/>
        <end position="162"/>
    </location>
</feature>
<feature type="transmembrane region" description="Helical" evidence="16">
    <location>
        <begin position="637"/>
        <end position="657"/>
    </location>
</feature>
<dbReference type="PATRIC" id="fig|1114972.6.peg.1184"/>
<dbReference type="RefSeq" id="WP_017262463.1">
    <property type="nucleotide sequence ID" value="NZ_AUAW01000004.1"/>
</dbReference>
<sequence>MTTVALLGNPNTGKSTFFNCLTNQYANVGNWAGVTIDQTLGNIPKTNINIVDLPGICSLTPITKDEAVTVDYLLDNNPTDAILNIANACQLKRNLLLSIELLELGKPLILVLNMMDELSQSNVHYDLDILSHRLGCPVRATAARQNSGVDEVRACLSNQTTITTSDPLKLDYPRVISADIRDATTQLVKKHRLSQNFARWLTIQFMSDNDAVVKYVDEHRLDTLSEGRQTYREHHYADQIFHVRLTFIEDTLAAATSFTENRPQNTVTTKIDRWVTHPILGLPIFIGIFWFMFKLSFDWIGTPMSDYLNTLLSGPLSEATNHWLTVVGALPFLRSLIVDGIIAGVGGVLTFIPQIFVLFACITVLEDSGYMSRAALVTDRLMQLIGLNGKAFIPLIIGFGCNVTGIMATRTIEQPRERLVTTLIAPFMSCSARLPIYSLFVTAFFNQHQAVIVLSLYFLGIVIALAMAKFYQLVFKLKDASNFVVTLPNYHRPRLDLVIAGAWQKGKGFVKKTGTVIFAGTVLVWLLSNIGPHGYVINIDASFSAIIGHWLQPAFAPLGITNWQTISALMTGVLAKEVISSSMIVLFHLSGQTSLVTTFSTLFTPLSAYSLLVFILIYAPCFATLGAIKTETGSVKWAIYSLISSTVLAYGLSLIIFQVGSLF</sequence>
<evidence type="ECO:0000256" key="12">
    <source>
        <dbReference type="ARBA" id="ARBA00023136"/>
    </source>
</evidence>
<dbReference type="PRINTS" id="PR00326">
    <property type="entry name" value="GTP1OBG"/>
</dbReference>
<keyword evidence="15" id="KW-0479">Metal-binding</keyword>
<dbReference type="GO" id="GO:0015093">
    <property type="term" value="F:ferrous iron transmembrane transporter activity"/>
    <property type="evidence" value="ECO:0007669"/>
    <property type="project" value="UniProtKB-UniRule"/>
</dbReference>
<accession>A0A0R1RRQ2</accession>
<evidence type="ECO:0000256" key="2">
    <source>
        <dbReference type="ARBA" id="ARBA00004651"/>
    </source>
</evidence>
<dbReference type="NCBIfam" id="TIGR00437">
    <property type="entry name" value="feoB"/>
    <property type="match status" value="1"/>
</dbReference>
<dbReference type="InterPro" id="IPR027417">
    <property type="entry name" value="P-loop_NTPase"/>
</dbReference>
<keyword evidence="3 16" id="KW-0813">Transport</keyword>
<evidence type="ECO:0000256" key="11">
    <source>
        <dbReference type="ARBA" id="ARBA00023134"/>
    </source>
</evidence>
<keyword evidence="19" id="KW-1185">Reference proteome</keyword>
<comment type="similarity">
    <text evidence="16">Belongs to the TRAFAC class TrmE-Era-EngA-EngB-Septin-like GTPase superfamily. FeoB GTPase (TC 9.A.8) family.</text>
</comment>
<keyword evidence="10" id="KW-0406">Ion transport</keyword>
<evidence type="ECO:0000256" key="8">
    <source>
        <dbReference type="ARBA" id="ARBA00022989"/>
    </source>
</evidence>
<dbReference type="Pfam" id="PF07670">
    <property type="entry name" value="Gate"/>
    <property type="match status" value="2"/>
</dbReference>
<evidence type="ECO:0000256" key="9">
    <source>
        <dbReference type="ARBA" id="ARBA00023004"/>
    </source>
</evidence>
<dbReference type="PANTHER" id="PTHR43185:SF1">
    <property type="entry name" value="FE(2+) TRANSPORTER FEOB"/>
    <property type="match status" value="1"/>
</dbReference>
<dbReference type="GO" id="GO:0005525">
    <property type="term" value="F:GTP binding"/>
    <property type="evidence" value="ECO:0007669"/>
    <property type="project" value="UniProtKB-KW"/>
</dbReference>
<dbReference type="InterPro" id="IPR011642">
    <property type="entry name" value="Gate_dom"/>
</dbReference>
<dbReference type="InterPro" id="IPR050860">
    <property type="entry name" value="FeoB_GTPase"/>
</dbReference>
<dbReference type="InterPro" id="IPR011640">
    <property type="entry name" value="Fe2_transport_prot_B_C"/>
</dbReference>
<evidence type="ECO:0000259" key="17">
    <source>
        <dbReference type="PROSITE" id="PS51711"/>
    </source>
</evidence>
<dbReference type="OrthoDB" id="9809127at2"/>
<evidence type="ECO:0000256" key="16">
    <source>
        <dbReference type="RuleBase" id="RU362098"/>
    </source>
</evidence>
<evidence type="ECO:0000313" key="19">
    <source>
        <dbReference type="Proteomes" id="UP000051999"/>
    </source>
</evidence>
<dbReference type="SUPFAM" id="SSF52540">
    <property type="entry name" value="P-loop containing nucleoside triphosphate hydrolases"/>
    <property type="match status" value="1"/>
</dbReference>
<feature type="transmembrane region" description="Helical" evidence="16">
    <location>
        <begin position="606"/>
        <end position="625"/>
    </location>
</feature>
<feature type="binding site" evidence="14">
    <location>
        <begin position="52"/>
        <end position="55"/>
    </location>
    <ligand>
        <name>GTP</name>
        <dbReference type="ChEBI" id="CHEBI:37565"/>
        <label>1</label>
    </ligand>
</feature>
<evidence type="ECO:0000256" key="1">
    <source>
        <dbReference type="ARBA" id="ARBA00003926"/>
    </source>
</evidence>
<comment type="subcellular location">
    <subcellularLocation>
        <location evidence="2 16">Cell membrane</location>
        <topology evidence="2 16">Multi-pass membrane protein</topology>
    </subcellularLocation>
</comment>
<feature type="transmembrane region" description="Helical" evidence="16">
    <location>
        <begin position="274"/>
        <end position="293"/>
    </location>
</feature>
<comment type="caution">
    <text evidence="18">The sequence shown here is derived from an EMBL/GenBank/DDBJ whole genome shotgun (WGS) entry which is preliminary data.</text>
</comment>
<dbReference type="eggNOG" id="COG0370">
    <property type="taxonomic scope" value="Bacteria"/>
</dbReference>
<gene>
    <name evidence="18" type="ORF">FD35_GL001168</name>
</gene>
<keyword evidence="15" id="KW-0460">Magnesium</keyword>
<dbReference type="InterPro" id="IPR030389">
    <property type="entry name" value="G_FEOB_dom"/>
</dbReference>
<dbReference type="Proteomes" id="UP000051999">
    <property type="component" value="Unassembled WGS sequence"/>
</dbReference>
<feature type="transmembrane region" description="Helical" evidence="16">
    <location>
        <begin position="341"/>
        <end position="365"/>
    </location>
</feature>
<dbReference type="GO" id="GO:0005886">
    <property type="term" value="C:plasma membrane"/>
    <property type="evidence" value="ECO:0007669"/>
    <property type="project" value="UniProtKB-SubCell"/>
</dbReference>
<evidence type="ECO:0000256" key="4">
    <source>
        <dbReference type="ARBA" id="ARBA00022475"/>
    </source>
</evidence>
<dbReference type="InterPro" id="IPR006073">
    <property type="entry name" value="GTP-bd"/>
</dbReference>
<dbReference type="InterPro" id="IPR003373">
    <property type="entry name" value="Fe2_transport_prot-B"/>
</dbReference>
<name>A0A0R1RRQ2_9LACO</name>
<dbReference type="CDD" id="cd01879">
    <property type="entry name" value="FeoB"/>
    <property type="match status" value="1"/>
</dbReference>
<dbReference type="AlphaFoldDB" id="A0A0R1RRQ2"/>
<dbReference type="Pfam" id="PF07664">
    <property type="entry name" value="FeoB_C"/>
    <property type="match status" value="1"/>
</dbReference>
<feature type="transmembrane region" description="Helical" evidence="16">
    <location>
        <begin position="563"/>
        <end position="586"/>
    </location>
</feature>
<dbReference type="STRING" id="1114972.FD35_GL001168"/>
<feature type="binding site" evidence="14">
    <location>
        <begin position="8"/>
        <end position="15"/>
    </location>
    <ligand>
        <name>GTP</name>
        <dbReference type="ChEBI" id="CHEBI:37565"/>
        <label>1</label>
    </ligand>
</feature>
<evidence type="ECO:0000256" key="15">
    <source>
        <dbReference type="PIRSR" id="PIRSR603373-2"/>
    </source>
</evidence>
<dbReference type="PANTHER" id="PTHR43185">
    <property type="entry name" value="FERROUS IRON TRANSPORT PROTEIN B"/>
    <property type="match status" value="1"/>
</dbReference>
<dbReference type="GO" id="GO:0046872">
    <property type="term" value="F:metal ion binding"/>
    <property type="evidence" value="ECO:0007669"/>
    <property type="project" value="UniProtKB-KW"/>
</dbReference>
<keyword evidence="7 14" id="KW-0547">Nucleotide-binding</keyword>
<reference evidence="18 19" key="1">
    <citation type="journal article" date="2015" name="Genome Announc.">
        <title>Expanding the biotechnology potential of lactobacilli through comparative genomics of 213 strains and associated genera.</title>
        <authorList>
            <person name="Sun Z."/>
            <person name="Harris H.M."/>
            <person name="McCann A."/>
            <person name="Guo C."/>
            <person name="Argimon S."/>
            <person name="Zhang W."/>
            <person name="Yang X."/>
            <person name="Jeffery I.B."/>
            <person name="Cooney J.C."/>
            <person name="Kagawa T.F."/>
            <person name="Liu W."/>
            <person name="Song Y."/>
            <person name="Salvetti E."/>
            <person name="Wrobel A."/>
            <person name="Rasinkangas P."/>
            <person name="Parkhill J."/>
            <person name="Rea M.C."/>
            <person name="O'Sullivan O."/>
            <person name="Ritari J."/>
            <person name="Douillard F.P."/>
            <person name="Paul Ross R."/>
            <person name="Yang R."/>
            <person name="Briner A.E."/>
            <person name="Felis G.E."/>
            <person name="de Vos W.M."/>
            <person name="Barrangou R."/>
            <person name="Klaenhammer T.R."/>
            <person name="Caufield P.W."/>
            <person name="Cui Y."/>
            <person name="Zhang H."/>
            <person name="O'Toole P.W."/>
        </authorList>
    </citation>
    <scope>NUCLEOTIDE SEQUENCE [LARGE SCALE GENOMIC DNA]</scope>
    <source>
        <strain evidence="18 19">DSM 15814</strain>
    </source>
</reference>
<keyword evidence="5 16" id="KW-0410">Iron transport</keyword>
<feature type="binding site" evidence="14">
    <location>
        <begin position="113"/>
        <end position="116"/>
    </location>
    <ligand>
        <name>GTP</name>
        <dbReference type="ChEBI" id="CHEBI:37565"/>
        <label>1</label>
    </ligand>
</feature>
<keyword evidence="8 16" id="KW-1133">Transmembrane helix</keyword>
<dbReference type="Gene3D" id="3.40.50.300">
    <property type="entry name" value="P-loop containing nucleotide triphosphate hydrolases"/>
    <property type="match status" value="1"/>
</dbReference>
<dbReference type="Pfam" id="PF02421">
    <property type="entry name" value="FeoB_N"/>
    <property type="match status" value="1"/>
</dbReference>
<organism evidence="18 19">
    <name type="scientific">Furfurilactobacillus rossiae DSM 15814</name>
    <dbReference type="NCBI Taxonomy" id="1114972"/>
    <lineage>
        <taxon>Bacteria</taxon>
        <taxon>Bacillati</taxon>
        <taxon>Bacillota</taxon>
        <taxon>Bacilli</taxon>
        <taxon>Lactobacillales</taxon>
        <taxon>Lactobacillaceae</taxon>
        <taxon>Furfurilactobacillus</taxon>
    </lineage>
</organism>
<feature type="transmembrane region" description="Helical" evidence="16">
    <location>
        <begin position="451"/>
        <end position="471"/>
    </location>
</feature>
<evidence type="ECO:0000256" key="6">
    <source>
        <dbReference type="ARBA" id="ARBA00022692"/>
    </source>
</evidence>
<dbReference type="PROSITE" id="PS51711">
    <property type="entry name" value="G_FEOB"/>
    <property type="match status" value="1"/>
</dbReference>
<feature type="transmembrane region" description="Helical" evidence="16">
    <location>
        <begin position="385"/>
        <end position="407"/>
    </location>
</feature>
<keyword evidence="12 16" id="KW-0472">Membrane</keyword>
<evidence type="ECO:0000256" key="5">
    <source>
        <dbReference type="ARBA" id="ARBA00022496"/>
    </source>
</evidence>
<dbReference type="EMBL" id="AZFF01000002">
    <property type="protein sequence ID" value="KRL56874.1"/>
    <property type="molecule type" value="Genomic_DNA"/>
</dbReference>
<evidence type="ECO:0000256" key="14">
    <source>
        <dbReference type="PIRSR" id="PIRSR603373-1"/>
    </source>
</evidence>
<evidence type="ECO:0000256" key="10">
    <source>
        <dbReference type="ARBA" id="ARBA00023065"/>
    </source>
</evidence>
<keyword evidence="6 16" id="KW-0812">Transmembrane</keyword>
<evidence type="ECO:0000256" key="3">
    <source>
        <dbReference type="ARBA" id="ARBA00022448"/>
    </source>
</evidence>
<protein>
    <recommendedName>
        <fullName evidence="13 16">Ferrous iron transport protein B</fullName>
    </recommendedName>
</protein>
<feature type="binding site" evidence="14">
    <location>
        <begin position="33"/>
        <end position="37"/>
    </location>
    <ligand>
        <name>GTP</name>
        <dbReference type="ChEBI" id="CHEBI:37565"/>
        <label>1</label>
    </ligand>
</feature>
<keyword evidence="11 14" id="KW-0342">GTP-binding</keyword>